<dbReference type="InterPro" id="IPR058982">
    <property type="entry name" value="Beta-barrel_AprE"/>
</dbReference>
<protein>
    <recommendedName>
        <fullName evidence="9">Membrane fusion protein (MFP) family protein</fullName>
    </recommendedName>
</protein>
<keyword evidence="3 9" id="KW-0813">Transport</keyword>
<dbReference type="Gene3D" id="2.40.50.100">
    <property type="match status" value="1"/>
</dbReference>
<dbReference type="InterPro" id="IPR058781">
    <property type="entry name" value="HH_AprE-like"/>
</dbReference>
<dbReference type="InterPro" id="IPR050739">
    <property type="entry name" value="MFP"/>
</dbReference>
<keyword evidence="4 9" id="KW-1003">Cell membrane</keyword>
<keyword evidence="8" id="KW-0472">Membrane</keyword>
<dbReference type="Pfam" id="PF25994">
    <property type="entry name" value="HH_AprE"/>
    <property type="match status" value="1"/>
</dbReference>
<reference evidence="13 14" key="1">
    <citation type="submission" date="2019-06" db="EMBL/GenBank/DDBJ databases">
        <title>The draft genome of Rhizobium smilacinae PTYR-5.</title>
        <authorList>
            <person name="Liu L."/>
            <person name="Li L."/>
            <person name="Zhang X."/>
        </authorList>
    </citation>
    <scope>NUCLEOTIDE SEQUENCE [LARGE SCALE GENOMIC DNA]</scope>
    <source>
        <strain evidence="13 14">PTYR-5</strain>
    </source>
</reference>
<keyword evidence="14" id="KW-1185">Reference proteome</keyword>
<evidence type="ECO:0000256" key="8">
    <source>
        <dbReference type="ARBA" id="ARBA00023136"/>
    </source>
</evidence>
<evidence type="ECO:0000256" key="5">
    <source>
        <dbReference type="ARBA" id="ARBA00022519"/>
    </source>
</evidence>
<sequence length="433" mass="48152">MSDQPSQHSLRRHVIFFASLATIFLASVGGWAATTKLSNAIIGDAIVIMNDNAKSIQHLNGGIVSELLVREGDHVRAGDVLVRLDGTALKASLSVLDTTFTQLAVRRIRLEAEQQGRSDLDLGRLSSEDIDIKRNRTIVDGEYQLFLTRKSSLAGMKNQLEERKSQLREETTGNTLQITAIDDAMHLIEEELSAISALYEKQIVTMQRVNALKRQKIELVGNRGERIAARAQAEGKIAELNLQILQLDEDRRTKNATDLTELEANITEIEQRRLALLDQLQRLDLRAPLSGRIYQLSIHTVGGVANPREPLMLLAPDDQNLTVEAKIAPRDIDQLHPGQGVAILFSAFDQRTTPQIDGKVVSISPDVVVDQRNGNSYYPVRIEPSTGSLAQLSRLSLYPGMPAEVFIKIKDRSVISYFSKPLTDQLAHTFRQE</sequence>
<evidence type="ECO:0000259" key="12">
    <source>
        <dbReference type="Pfam" id="PF26002"/>
    </source>
</evidence>
<feature type="domain" description="AprE-like long alpha-helical hairpin" evidence="11">
    <location>
        <begin position="90"/>
        <end position="278"/>
    </location>
</feature>
<dbReference type="Proteomes" id="UP000311605">
    <property type="component" value="Unassembled WGS sequence"/>
</dbReference>
<keyword evidence="6" id="KW-0812">Transmembrane</keyword>
<evidence type="ECO:0000259" key="11">
    <source>
        <dbReference type="Pfam" id="PF25994"/>
    </source>
</evidence>
<feature type="domain" description="AprE-like beta-barrel" evidence="12">
    <location>
        <begin position="321"/>
        <end position="409"/>
    </location>
</feature>
<dbReference type="EMBL" id="VDMN01000001">
    <property type="protein sequence ID" value="TNM65298.1"/>
    <property type="molecule type" value="Genomic_DNA"/>
</dbReference>
<proteinExistence type="inferred from homology"/>
<evidence type="ECO:0000313" key="13">
    <source>
        <dbReference type="EMBL" id="TNM65298.1"/>
    </source>
</evidence>
<feature type="coiled-coil region" evidence="10">
    <location>
        <begin position="230"/>
        <end position="286"/>
    </location>
</feature>
<gene>
    <name evidence="13" type="ORF">FHP24_03180</name>
</gene>
<comment type="caution">
    <text evidence="13">The sequence shown here is derived from an EMBL/GenBank/DDBJ whole genome shotgun (WGS) entry which is preliminary data.</text>
</comment>
<comment type="similarity">
    <text evidence="2 9">Belongs to the membrane fusion protein (MFP) (TC 8.A.1) family.</text>
</comment>
<keyword evidence="5 9" id="KW-0997">Cell inner membrane</keyword>
<dbReference type="PRINTS" id="PR01490">
    <property type="entry name" value="RTXTOXIND"/>
</dbReference>
<keyword evidence="10" id="KW-0175">Coiled coil</keyword>
<dbReference type="Gene3D" id="2.40.30.170">
    <property type="match status" value="1"/>
</dbReference>
<evidence type="ECO:0000256" key="10">
    <source>
        <dbReference type="SAM" id="Coils"/>
    </source>
</evidence>
<dbReference type="NCBIfam" id="TIGR01843">
    <property type="entry name" value="type_I_hlyD"/>
    <property type="match status" value="1"/>
</dbReference>
<keyword evidence="7" id="KW-1133">Transmembrane helix</keyword>
<dbReference type="PANTHER" id="PTHR30386">
    <property type="entry name" value="MEMBRANE FUSION SUBUNIT OF EMRAB-TOLC MULTIDRUG EFFLUX PUMP"/>
    <property type="match status" value="1"/>
</dbReference>
<dbReference type="Pfam" id="PF26002">
    <property type="entry name" value="Beta-barrel_AprE"/>
    <property type="match status" value="1"/>
</dbReference>
<dbReference type="PANTHER" id="PTHR30386:SF17">
    <property type="entry name" value="ALKALINE PROTEASE SECRETION PROTEIN APRE"/>
    <property type="match status" value="1"/>
</dbReference>
<evidence type="ECO:0000256" key="9">
    <source>
        <dbReference type="RuleBase" id="RU365093"/>
    </source>
</evidence>
<evidence type="ECO:0000256" key="4">
    <source>
        <dbReference type="ARBA" id="ARBA00022475"/>
    </source>
</evidence>
<evidence type="ECO:0000256" key="1">
    <source>
        <dbReference type="ARBA" id="ARBA00004377"/>
    </source>
</evidence>
<accession>A0A5C4XPS4</accession>
<organism evidence="13 14">
    <name type="scientific">Aliirhizobium smilacinae</name>
    <dbReference type="NCBI Taxonomy" id="1395944"/>
    <lineage>
        <taxon>Bacteria</taxon>
        <taxon>Pseudomonadati</taxon>
        <taxon>Pseudomonadota</taxon>
        <taxon>Alphaproteobacteria</taxon>
        <taxon>Hyphomicrobiales</taxon>
        <taxon>Rhizobiaceae</taxon>
        <taxon>Aliirhizobium</taxon>
    </lineage>
</organism>
<dbReference type="OrthoDB" id="9810980at2"/>
<evidence type="ECO:0000256" key="2">
    <source>
        <dbReference type="ARBA" id="ARBA00009477"/>
    </source>
</evidence>
<comment type="subcellular location">
    <subcellularLocation>
        <location evidence="1 9">Cell inner membrane</location>
        <topology evidence="1 9">Single-pass membrane protein</topology>
    </subcellularLocation>
</comment>
<dbReference type="RefSeq" id="WP_139672750.1">
    <property type="nucleotide sequence ID" value="NZ_VDMN01000001.1"/>
</dbReference>
<dbReference type="GO" id="GO:0015031">
    <property type="term" value="P:protein transport"/>
    <property type="evidence" value="ECO:0007669"/>
    <property type="project" value="InterPro"/>
</dbReference>
<evidence type="ECO:0000256" key="6">
    <source>
        <dbReference type="ARBA" id="ARBA00022692"/>
    </source>
</evidence>
<evidence type="ECO:0000256" key="3">
    <source>
        <dbReference type="ARBA" id="ARBA00022448"/>
    </source>
</evidence>
<dbReference type="AlphaFoldDB" id="A0A5C4XPS4"/>
<evidence type="ECO:0000313" key="14">
    <source>
        <dbReference type="Proteomes" id="UP000311605"/>
    </source>
</evidence>
<dbReference type="GO" id="GO:0005886">
    <property type="term" value="C:plasma membrane"/>
    <property type="evidence" value="ECO:0007669"/>
    <property type="project" value="UniProtKB-SubCell"/>
</dbReference>
<evidence type="ECO:0000256" key="7">
    <source>
        <dbReference type="ARBA" id="ARBA00022989"/>
    </source>
</evidence>
<dbReference type="InterPro" id="IPR010129">
    <property type="entry name" value="T1SS_HlyD"/>
</dbReference>
<name>A0A5C4XPS4_9HYPH</name>